<proteinExistence type="predicted"/>
<dbReference type="Pfam" id="PF05232">
    <property type="entry name" value="BTP"/>
    <property type="match status" value="2"/>
</dbReference>
<dbReference type="NCBIfam" id="NF033664">
    <property type="entry name" value="PACE_transport"/>
    <property type="match status" value="1"/>
</dbReference>
<evidence type="ECO:0000259" key="1">
    <source>
        <dbReference type="Pfam" id="PF05232"/>
    </source>
</evidence>
<reference evidence="2 3" key="1">
    <citation type="submission" date="2014-10" db="EMBL/GenBank/DDBJ databases">
        <title>Genome sequence of Ponticoccus sp. strain UMTAT08 isolated from clonal culture of toxic dinoflagellate Alexandrium tamiyavanichii.</title>
        <authorList>
            <person name="Gan H.Y."/>
            <person name="Muhd D.-D."/>
            <person name="Mohd Noor M.E."/>
            <person name="Yeong Y.S."/>
            <person name="Usup G."/>
        </authorList>
    </citation>
    <scope>NUCLEOTIDE SEQUENCE [LARGE SCALE GENOMIC DNA]</scope>
    <source>
        <strain evidence="2 3">UMTAT08</strain>
    </source>
</reference>
<keyword evidence="3" id="KW-1185">Reference proteome</keyword>
<gene>
    <name evidence="2" type="ORF">OA50_05212</name>
</gene>
<dbReference type="InterPro" id="IPR007896">
    <property type="entry name" value="BTP_bacteria"/>
</dbReference>
<name>A0A0B3S0T8_9RHOB</name>
<accession>A0A0B3S0T8</accession>
<comment type="caution">
    <text evidence="2">The sequence shown here is derived from an EMBL/GenBank/DDBJ whole genome shotgun (WGS) entry which is preliminary data.</text>
</comment>
<dbReference type="RefSeq" id="WP_043146468.1">
    <property type="nucleotide sequence ID" value="NZ_JAHVJH010000018.1"/>
</dbReference>
<dbReference type="Proteomes" id="UP000030960">
    <property type="component" value="Unassembled WGS sequence"/>
</dbReference>
<dbReference type="InterPro" id="IPR058208">
    <property type="entry name" value="PACE"/>
</dbReference>
<feature type="domain" description="Chlorhexidine efflux transporter" evidence="1">
    <location>
        <begin position="2"/>
        <end position="64"/>
    </location>
</feature>
<keyword evidence="2" id="KW-0472">Membrane</keyword>
<keyword evidence="2" id="KW-0812">Transmembrane</keyword>
<dbReference type="AlphaFoldDB" id="A0A0B3S0T8"/>
<evidence type="ECO:0000313" key="2">
    <source>
        <dbReference type="EMBL" id="KHQ50216.1"/>
    </source>
</evidence>
<protein>
    <submittedName>
        <fullName evidence="2">Transmembrane pair</fullName>
    </submittedName>
</protein>
<feature type="domain" description="Chlorhexidine efflux transporter" evidence="1">
    <location>
        <begin position="72"/>
        <end position="134"/>
    </location>
</feature>
<evidence type="ECO:0000313" key="3">
    <source>
        <dbReference type="Proteomes" id="UP000030960"/>
    </source>
</evidence>
<dbReference type="EMBL" id="JSUQ01000029">
    <property type="protein sequence ID" value="KHQ50216.1"/>
    <property type="molecule type" value="Genomic_DNA"/>
</dbReference>
<accession>A0A225Q9L5</accession>
<organism evidence="2 3">
    <name type="scientific">Mameliella alba</name>
    <dbReference type="NCBI Taxonomy" id="561184"/>
    <lineage>
        <taxon>Bacteria</taxon>
        <taxon>Pseudomonadati</taxon>
        <taxon>Pseudomonadota</taxon>
        <taxon>Alphaproteobacteria</taxon>
        <taxon>Rhodobacterales</taxon>
        <taxon>Roseobacteraceae</taxon>
        <taxon>Mameliella</taxon>
    </lineage>
</organism>
<dbReference type="OrthoDB" id="1631120at2"/>
<sequence length="141" mass="15892">MRPPLDRLRHALCFEILALVLIVPLGTIAFHMPAHDIGAVSLVGSAIATLWNILYNSGFDRVLHHRRGTTAKTLRLRLLHAVLFEAGLLALLMPFLAWYLDISLWQALVMDLSFAAFFLVYAFAFNWAYDLLFPLPDGQEA</sequence>